<dbReference type="Proteomes" id="UP000004291">
    <property type="component" value="Chromosome"/>
</dbReference>
<keyword evidence="5" id="KW-1185">Reference proteome</keyword>
<evidence type="ECO:0000256" key="1">
    <source>
        <dbReference type="ARBA" id="ARBA00007430"/>
    </source>
</evidence>
<proteinExistence type="inferred from homology"/>
<dbReference type="PANTHER" id="PTHR43318:SF1">
    <property type="entry name" value="POLYSACCHARIDE BIOSYNTHESIS PROTEIN EPSC-RELATED"/>
    <property type="match status" value="1"/>
</dbReference>
<accession>A9CZY7</accession>
<dbReference type="CDD" id="cd05237">
    <property type="entry name" value="UDP_invert_4-6DH_SDR_e"/>
    <property type="match status" value="1"/>
</dbReference>
<dbReference type="AlphaFoldDB" id="A9CZY7"/>
<gene>
    <name evidence="4" type="ORF">HPDFL43_01745</name>
</gene>
<dbReference type="EMBL" id="ABIA03000002">
    <property type="protein sequence ID" value="EDQ34880.1"/>
    <property type="molecule type" value="Genomic_DNA"/>
</dbReference>
<dbReference type="eggNOG" id="COG1086">
    <property type="taxonomic scope" value="Bacteria"/>
</dbReference>
<organism evidence="4 5">
    <name type="scientific">Hoeflea phototrophica (strain DSM 17068 / NCIMB 14078 / DFL-43)</name>
    <dbReference type="NCBI Taxonomy" id="411684"/>
    <lineage>
        <taxon>Bacteria</taxon>
        <taxon>Pseudomonadati</taxon>
        <taxon>Pseudomonadota</taxon>
        <taxon>Alphaproteobacteria</taxon>
        <taxon>Hyphomicrobiales</taxon>
        <taxon>Rhizobiaceae</taxon>
        <taxon>Hoeflea</taxon>
    </lineage>
</organism>
<evidence type="ECO:0000313" key="5">
    <source>
        <dbReference type="Proteomes" id="UP000004291"/>
    </source>
</evidence>
<comment type="similarity">
    <text evidence="1">Belongs to the polysaccharide synthase family.</text>
</comment>
<dbReference type="InterPro" id="IPR029063">
    <property type="entry name" value="SAM-dependent_MTases_sf"/>
</dbReference>
<evidence type="ECO:0000313" key="4">
    <source>
        <dbReference type="EMBL" id="EDQ34880.1"/>
    </source>
</evidence>
<dbReference type="HOGENOM" id="CLU_013560_6_0_5"/>
<comment type="caution">
    <text evidence="4">The sequence shown here is derived from an EMBL/GenBank/DDBJ whole genome shotgun (WGS) entry which is preliminary data.</text>
</comment>
<feature type="transmembrane region" description="Helical" evidence="2">
    <location>
        <begin position="64"/>
        <end position="82"/>
    </location>
</feature>
<keyword evidence="2" id="KW-0472">Membrane</keyword>
<keyword evidence="2" id="KW-1133">Transmembrane helix</keyword>
<reference evidence="4 5" key="1">
    <citation type="submission" date="2007-10" db="EMBL/GenBank/DDBJ databases">
        <authorList>
            <person name="Wagner-Dobler I."/>
            <person name="Ferriera S."/>
            <person name="Johnson J."/>
            <person name="Kravitz S."/>
            <person name="Beeson K."/>
            <person name="Sutton G."/>
            <person name="Rogers Y.-H."/>
            <person name="Friedman R."/>
            <person name="Frazier M."/>
            <person name="Venter J.C."/>
        </authorList>
    </citation>
    <scope>NUCLEOTIDE SEQUENCE [LARGE SCALE GENOMIC DNA]</scope>
    <source>
        <strain evidence="4 5">DFL-43</strain>
    </source>
</reference>
<dbReference type="Pfam" id="PF13727">
    <property type="entry name" value="CoA_binding_3"/>
    <property type="match status" value="1"/>
</dbReference>
<dbReference type="Pfam" id="PF02719">
    <property type="entry name" value="Polysacc_synt_2"/>
    <property type="match status" value="1"/>
</dbReference>
<dbReference type="SUPFAM" id="SSF53335">
    <property type="entry name" value="S-adenosyl-L-methionine-dependent methyltransferases"/>
    <property type="match status" value="1"/>
</dbReference>
<dbReference type="Gene3D" id="3.40.50.720">
    <property type="entry name" value="NAD(P)-binding Rossmann-like Domain"/>
    <property type="match status" value="2"/>
</dbReference>
<dbReference type="OrthoDB" id="9803111at2"/>
<dbReference type="SUPFAM" id="SSF51735">
    <property type="entry name" value="NAD(P)-binding Rossmann-fold domains"/>
    <property type="match status" value="1"/>
</dbReference>
<dbReference type="InterPro" id="IPR003869">
    <property type="entry name" value="Polysac_CapD-like"/>
</dbReference>
<sequence>MKQSEFADHFIIRRLRERIILTPRRWKRMMMLLMDIVLLLAALWGAYALRLSDWFPAVTKERLILAVFALVVAIPIFIRLGLYRSVIRYLPEAAIWTIIRAMMIATMCWVIIIFLMEMAGQGIVPRSVPFIYFFLGTFFVGSSRFAAKWILSAGTGMRRDEEPVFIYGAGASAAQLARALRGHGNRYVMGLIDDDPSNHGRDIGGYRVFPPSDLAGLIDRYGIKEIILSMSSIPQDTRQAVIARVTGLGAKIRSVPDISDIVDGRYIVNQIREIEIDEILGRSFVPADKNLLTRAITDNVVLVTGAGGSIGSELCRLIATWRPNKIILMEANEYALYQIEQELAQRDGPSIVAVLGSVTNERLIRRTIREHGVQVIYHAAAHKHVPLLEENILEGIQNNVFGTLTVARIAAAEKVKKFVLISSDKAVRPTNIMGATKRWAELIVQQVALETRSTPMHQTFCAVRFGNVLGSNGSVVPLFKRQISKGGPITVTDPDMTRYFMSIPEAAELIVQAGALAEGGDVFLLDMGEPVRIGDLAANMIRLAGFKVRDDANPDSGIAINVIGKRPGEKLFEELFYDRENAKPTLHPKIMMADSVPIVTSDLTLHLNDMRQALDEENHEGARALLFSLIGTWDNDESQSMQSEAI</sequence>
<dbReference type="PANTHER" id="PTHR43318">
    <property type="entry name" value="UDP-N-ACETYLGLUCOSAMINE 4,6-DEHYDRATASE"/>
    <property type="match status" value="1"/>
</dbReference>
<dbReference type="InterPro" id="IPR036291">
    <property type="entry name" value="NAD(P)-bd_dom_sf"/>
</dbReference>
<dbReference type="InterPro" id="IPR051203">
    <property type="entry name" value="Polysaccharide_Synthase-Rel"/>
</dbReference>
<evidence type="ECO:0000256" key="2">
    <source>
        <dbReference type="SAM" id="Phobius"/>
    </source>
</evidence>
<protein>
    <submittedName>
        <fullName evidence="4">Putative nucleoside-diphosphate sugar epimerase</fullName>
    </submittedName>
</protein>
<evidence type="ECO:0000259" key="3">
    <source>
        <dbReference type="Pfam" id="PF02719"/>
    </source>
</evidence>
<feature type="transmembrane region" description="Helical" evidence="2">
    <location>
        <begin position="128"/>
        <end position="151"/>
    </location>
</feature>
<feature type="transmembrane region" description="Helical" evidence="2">
    <location>
        <begin position="94"/>
        <end position="116"/>
    </location>
</feature>
<feature type="domain" description="Polysaccharide biosynthesis protein CapD-like" evidence="3">
    <location>
        <begin position="301"/>
        <end position="593"/>
    </location>
</feature>
<reference evidence="4 5" key="2">
    <citation type="submission" date="2012-06" db="EMBL/GenBank/DDBJ databases">
        <authorList>
            <person name="Fiebig A."/>
        </authorList>
    </citation>
    <scope>NUCLEOTIDE SEQUENCE [LARGE SCALE GENOMIC DNA]</scope>
    <source>
        <strain evidence="4 5">DFL-43</strain>
    </source>
</reference>
<dbReference type="STRING" id="411684.HPDFL43_01745"/>
<keyword evidence="2" id="KW-0812">Transmembrane</keyword>
<name>A9CZY7_HOEPD</name>
<dbReference type="RefSeq" id="WP_007196141.1">
    <property type="nucleotide sequence ID" value="NZ_CM002917.1"/>
</dbReference>